<organism evidence="1 2">
    <name type="scientific">Erythrobacter insulae</name>
    <dbReference type="NCBI Taxonomy" id="2584124"/>
    <lineage>
        <taxon>Bacteria</taxon>
        <taxon>Pseudomonadati</taxon>
        <taxon>Pseudomonadota</taxon>
        <taxon>Alphaproteobacteria</taxon>
        <taxon>Sphingomonadales</taxon>
        <taxon>Erythrobacteraceae</taxon>
        <taxon>Erythrobacter/Porphyrobacter group</taxon>
        <taxon>Erythrobacter</taxon>
    </lineage>
</organism>
<protein>
    <recommendedName>
        <fullName evidence="3">S-adenosyl-L-homocysteine hydrolase</fullName>
    </recommendedName>
</protein>
<name>A0A547P7M6_9SPHN</name>
<dbReference type="EMBL" id="VHJK01000002">
    <property type="protein sequence ID" value="TRD10034.1"/>
    <property type="molecule type" value="Genomic_DNA"/>
</dbReference>
<sequence>MRIFENLAVIAAGLAVAFPADTYAHSPEYAQTRDGAHVGPVAANAENIRGLNIMLMVTSLRCRTGAHDFRAEYDMFARTHAQNLAEAHHHLSRKLVAVHGEDSTSRALDRIGVTIANSYGDGHPRLDCAELKRATFELARSQDRQRLSDLAAWLLESNVSRADTSAKGATWSAFVPSAPKLQYELQVTGSGIPQRPDGASADENSSVKIPIWLRG</sequence>
<dbReference type="Proteomes" id="UP000316343">
    <property type="component" value="Unassembled WGS sequence"/>
</dbReference>
<keyword evidence="2" id="KW-1185">Reference proteome</keyword>
<evidence type="ECO:0000313" key="1">
    <source>
        <dbReference type="EMBL" id="TRD10034.1"/>
    </source>
</evidence>
<evidence type="ECO:0000313" key="2">
    <source>
        <dbReference type="Proteomes" id="UP000316343"/>
    </source>
</evidence>
<comment type="caution">
    <text evidence="1">The sequence shown here is derived from an EMBL/GenBank/DDBJ whole genome shotgun (WGS) entry which is preliminary data.</text>
</comment>
<dbReference type="AlphaFoldDB" id="A0A547P7M6"/>
<gene>
    <name evidence="1" type="ORF">FGU71_13645</name>
</gene>
<proteinExistence type="predicted"/>
<reference evidence="1 2" key="1">
    <citation type="submission" date="2019-06" db="EMBL/GenBank/DDBJ databases">
        <title>Erythrobacter insulae sp. nov., isolated from a tidal flat.</title>
        <authorList>
            <person name="Yoon J.-H."/>
        </authorList>
    </citation>
    <scope>NUCLEOTIDE SEQUENCE [LARGE SCALE GENOMIC DNA]</scope>
    <source>
        <strain evidence="1 2">JBTF-M21</strain>
    </source>
</reference>
<dbReference type="OrthoDB" id="7473015at2"/>
<dbReference type="RefSeq" id="WP_142789324.1">
    <property type="nucleotide sequence ID" value="NZ_VHJK01000002.1"/>
</dbReference>
<evidence type="ECO:0008006" key="3">
    <source>
        <dbReference type="Google" id="ProtNLM"/>
    </source>
</evidence>
<accession>A0A547P7M6</accession>